<sequence>MKFWLNSILLIGLGLAGLSACEKPDDRVVLQPSGTVTLTSNATSLSLSADQSTQNAVTFTWTPAQYGYQAATLYTVQLDKVGNNFAAPVEISAGNSTSAVVTVADLNQNLLRLGLPAGSAGQVEARVRAELVLNGTTAATTMPTYSASTTLTGTPYLVVIYYPSIYVPGAYQGWAPDQAPKLSSVTNNKIYEGYINFPGASEFKLTSVPAWSGTNYGAGAAGKLSAEGSAGNLSVTTPGYYLLKADLNALTYTLTPTTWSVIGAATPKGWDADTPLTYDATTGTWRGTVALTKDVLKFRANGAWDINYGDTSADGLLDLNGDNISVPSAGTYTVILDLSKPGNYTYRLIRQ</sequence>
<dbReference type="EMBL" id="CP051677">
    <property type="protein sequence ID" value="QJD77509.1"/>
    <property type="molecule type" value="Genomic_DNA"/>
</dbReference>
<dbReference type="CDD" id="cd12967">
    <property type="entry name" value="CBM_SusE-F_like_u1"/>
    <property type="match status" value="1"/>
</dbReference>
<dbReference type="CDD" id="cd00063">
    <property type="entry name" value="FN3"/>
    <property type="match status" value="1"/>
</dbReference>
<feature type="chain" id="PRO_5029786546" evidence="1">
    <location>
        <begin position="21"/>
        <end position="351"/>
    </location>
</feature>
<gene>
    <name evidence="3" type="ORF">HH216_03075</name>
</gene>
<dbReference type="GO" id="GO:0019867">
    <property type="term" value="C:outer membrane"/>
    <property type="evidence" value="ECO:0007669"/>
    <property type="project" value="InterPro"/>
</dbReference>
<proteinExistence type="predicted"/>
<dbReference type="KEGG" id="srho:HH216_03075"/>
<accession>A0A7L5DH02</accession>
<dbReference type="Gene3D" id="2.60.40.3620">
    <property type="match status" value="2"/>
</dbReference>
<feature type="signal peptide" evidence="1">
    <location>
        <begin position="1"/>
        <end position="20"/>
    </location>
</feature>
<evidence type="ECO:0000313" key="4">
    <source>
        <dbReference type="Proteomes" id="UP000501128"/>
    </source>
</evidence>
<evidence type="ECO:0000259" key="2">
    <source>
        <dbReference type="Pfam" id="PF14292"/>
    </source>
</evidence>
<dbReference type="Proteomes" id="UP000501128">
    <property type="component" value="Chromosome"/>
</dbReference>
<dbReference type="CDD" id="cd12956">
    <property type="entry name" value="CBM_SusE-F_like"/>
    <property type="match status" value="1"/>
</dbReference>
<dbReference type="InterPro" id="IPR025970">
    <property type="entry name" value="SusE"/>
</dbReference>
<dbReference type="PROSITE" id="PS51257">
    <property type="entry name" value="PROKAR_LIPOPROTEIN"/>
    <property type="match status" value="1"/>
</dbReference>
<reference evidence="3 4" key="1">
    <citation type="submission" date="2020-04" db="EMBL/GenBank/DDBJ databases">
        <title>Genome sequencing of novel species.</title>
        <authorList>
            <person name="Heo J."/>
            <person name="Kim S.-J."/>
            <person name="Kim J.-S."/>
            <person name="Hong S.-B."/>
            <person name="Kwon S.-W."/>
        </authorList>
    </citation>
    <scope>NUCLEOTIDE SEQUENCE [LARGE SCALE GENOMIC DNA]</scope>
    <source>
        <strain evidence="3 4">CJU-R4</strain>
    </source>
</reference>
<dbReference type="Pfam" id="PF14292">
    <property type="entry name" value="SusE"/>
    <property type="match status" value="1"/>
</dbReference>
<dbReference type="AlphaFoldDB" id="A0A7L5DH02"/>
<evidence type="ECO:0000256" key="1">
    <source>
        <dbReference type="SAM" id="SignalP"/>
    </source>
</evidence>
<dbReference type="InterPro" id="IPR003961">
    <property type="entry name" value="FN3_dom"/>
</dbReference>
<dbReference type="RefSeq" id="WP_169549452.1">
    <property type="nucleotide sequence ID" value="NZ_CP051677.1"/>
</dbReference>
<organism evidence="3 4">
    <name type="scientific">Spirosoma rhododendri</name>
    <dbReference type="NCBI Taxonomy" id="2728024"/>
    <lineage>
        <taxon>Bacteria</taxon>
        <taxon>Pseudomonadati</taxon>
        <taxon>Bacteroidota</taxon>
        <taxon>Cytophagia</taxon>
        <taxon>Cytophagales</taxon>
        <taxon>Cytophagaceae</taxon>
        <taxon>Spirosoma</taxon>
    </lineage>
</organism>
<dbReference type="GO" id="GO:2001070">
    <property type="term" value="F:starch binding"/>
    <property type="evidence" value="ECO:0007669"/>
    <property type="project" value="InterPro"/>
</dbReference>
<feature type="domain" description="SusE outer membrane protein" evidence="2">
    <location>
        <begin position="25"/>
        <end position="128"/>
    </location>
</feature>
<keyword evidence="1" id="KW-0732">Signal</keyword>
<protein>
    <submittedName>
        <fullName evidence="3">SusF/SusE family outer membrane protein</fullName>
    </submittedName>
</protein>
<name>A0A7L5DH02_9BACT</name>
<keyword evidence="4" id="KW-1185">Reference proteome</keyword>
<evidence type="ECO:0000313" key="3">
    <source>
        <dbReference type="EMBL" id="QJD77509.1"/>
    </source>
</evidence>